<dbReference type="CDD" id="cd00609">
    <property type="entry name" value="AAT_like"/>
    <property type="match status" value="1"/>
</dbReference>
<dbReference type="InterPro" id="IPR004838">
    <property type="entry name" value="NHTrfase_class1_PyrdxlP-BS"/>
</dbReference>
<dbReference type="PANTHER" id="PTHR46383">
    <property type="entry name" value="ASPARTATE AMINOTRANSFERASE"/>
    <property type="match status" value="1"/>
</dbReference>
<dbReference type="GO" id="GO:0006520">
    <property type="term" value="P:amino acid metabolic process"/>
    <property type="evidence" value="ECO:0007669"/>
    <property type="project" value="InterPro"/>
</dbReference>
<dbReference type="SUPFAM" id="SSF53383">
    <property type="entry name" value="PLP-dependent transferases"/>
    <property type="match status" value="1"/>
</dbReference>
<dbReference type="GO" id="GO:0008483">
    <property type="term" value="F:transaminase activity"/>
    <property type="evidence" value="ECO:0007669"/>
    <property type="project" value="UniProtKB-KW"/>
</dbReference>
<comment type="caution">
    <text evidence="8">The sequence shown here is derived from an EMBL/GenBank/DDBJ whole genome shotgun (WGS) entry which is preliminary data.</text>
</comment>
<dbReference type="Gene3D" id="3.90.1150.10">
    <property type="entry name" value="Aspartate Aminotransferase, domain 1"/>
    <property type="match status" value="1"/>
</dbReference>
<dbReference type="AlphaFoldDB" id="A0A6V7RHI6"/>
<dbReference type="EMBL" id="CAJEWE010000010">
    <property type="protein sequence ID" value="CAD2077438.1"/>
    <property type="molecule type" value="Genomic_DNA"/>
</dbReference>
<keyword evidence="4 6" id="KW-0808">Transferase</keyword>
<evidence type="ECO:0000313" key="8">
    <source>
        <dbReference type="EMBL" id="CAD2077438.1"/>
    </source>
</evidence>
<reference evidence="8 9" key="1">
    <citation type="submission" date="2020-07" db="EMBL/GenBank/DDBJ databases">
        <authorList>
            <person name="Criscuolo A."/>
        </authorList>
    </citation>
    <scope>NUCLEOTIDE SEQUENCE [LARGE SCALE GENOMIC DNA]</scope>
    <source>
        <strain evidence="9">CIP 111030</strain>
    </source>
</reference>
<dbReference type="FunFam" id="3.40.640.10:FF:000033">
    <property type="entry name" value="Aspartate aminotransferase"/>
    <property type="match status" value="1"/>
</dbReference>
<dbReference type="InterPro" id="IPR004839">
    <property type="entry name" value="Aminotransferase_I/II_large"/>
</dbReference>
<evidence type="ECO:0000256" key="3">
    <source>
        <dbReference type="ARBA" id="ARBA00022576"/>
    </source>
</evidence>
<accession>A0A6V7RHI6</accession>
<evidence type="ECO:0000259" key="7">
    <source>
        <dbReference type="Pfam" id="PF00155"/>
    </source>
</evidence>
<dbReference type="EC" id="2.6.1.-" evidence="6"/>
<evidence type="ECO:0000256" key="5">
    <source>
        <dbReference type="ARBA" id="ARBA00022898"/>
    </source>
</evidence>
<keyword evidence="5" id="KW-0663">Pyridoxal phosphate</keyword>
<feature type="domain" description="Aminotransferase class I/classII large" evidence="7">
    <location>
        <begin position="31"/>
        <end position="384"/>
    </location>
</feature>
<keyword evidence="9" id="KW-1185">Reference proteome</keyword>
<organism evidence="8 9">
    <name type="scientific">Phocicoccus schoeneichii</name>
    <dbReference type="NCBI Taxonomy" id="1812261"/>
    <lineage>
        <taxon>Bacteria</taxon>
        <taxon>Bacillati</taxon>
        <taxon>Bacillota</taxon>
        <taxon>Bacilli</taxon>
        <taxon>Bacillales</taxon>
        <taxon>Salinicoccaceae</taxon>
        <taxon>Phocicoccus</taxon>
    </lineage>
</organism>
<gene>
    <name evidence="8" type="ORF">JEOSCH030_01301</name>
</gene>
<protein>
    <recommendedName>
        <fullName evidence="6">Aminotransferase</fullName>
        <ecNumber evidence="6">2.6.1.-</ecNumber>
    </recommendedName>
</protein>
<evidence type="ECO:0000256" key="4">
    <source>
        <dbReference type="ARBA" id="ARBA00022679"/>
    </source>
</evidence>
<dbReference type="Pfam" id="PF00155">
    <property type="entry name" value="Aminotran_1_2"/>
    <property type="match status" value="1"/>
</dbReference>
<keyword evidence="3 6" id="KW-0032">Aminotransferase</keyword>
<evidence type="ECO:0000256" key="6">
    <source>
        <dbReference type="RuleBase" id="RU000481"/>
    </source>
</evidence>
<comment type="cofactor">
    <cofactor evidence="1 6">
        <name>pyridoxal 5'-phosphate</name>
        <dbReference type="ChEBI" id="CHEBI:597326"/>
    </cofactor>
</comment>
<dbReference type="InterPro" id="IPR050596">
    <property type="entry name" value="AspAT/PAT-like"/>
</dbReference>
<dbReference type="InterPro" id="IPR015422">
    <property type="entry name" value="PyrdxlP-dep_Trfase_small"/>
</dbReference>
<dbReference type="Gene3D" id="3.40.640.10">
    <property type="entry name" value="Type I PLP-dependent aspartate aminotransferase-like (Major domain)"/>
    <property type="match status" value="1"/>
</dbReference>
<evidence type="ECO:0000256" key="1">
    <source>
        <dbReference type="ARBA" id="ARBA00001933"/>
    </source>
</evidence>
<proteinExistence type="inferred from homology"/>
<dbReference type="GO" id="GO:0030170">
    <property type="term" value="F:pyridoxal phosphate binding"/>
    <property type="evidence" value="ECO:0007669"/>
    <property type="project" value="InterPro"/>
</dbReference>
<dbReference type="PANTHER" id="PTHR46383:SF1">
    <property type="entry name" value="ASPARTATE AMINOTRANSFERASE"/>
    <property type="match status" value="1"/>
</dbReference>
<dbReference type="PROSITE" id="PS00105">
    <property type="entry name" value="AA_TRANSFER_CLASS_1"/>
    <property type="match status" value="1"/>
</dbReference>
<comment type="similarity">
    <text evidence="2 6">Belongs to the class-I pyridoxal-phosphate-dependent aminotransferase family.</text>
</comment>
<dbReference type="Proteomes" id="UP000521032">
    <property type="component" value="Unassembled WGS sequence"/>
</dbReference>
<dbReference type="InterPro" id="IPR015424">
    <property type="entry name" value="PyrdxlP-dep_Trfase"/>
</dbReference>
<evidence type="ECO:0000256" key="2">
    <source>
        <dbReference type="ARBA" id="ARBA00007441"/>
    </source>
</evidence>
<name>A0A6V7RHI6_9BACL</name>
<dbReference type="RefSeq" id="WP_186087935.1">
    <property type="nucleotide sequence ID" value="NZ_BMDB01000001.1"/>
</dbReference>
<sequence>MQISKRIKSLSRSQTVEITNLARQLRQDGIDVISLSVGEPDFTTPKEVIDYASLMAEQGKTKYVATDGLPEFKQRIQEKMKRDNGLDYELNEIFVGAGAKQVLYNLFMALLDPGDEVVVPDPYWVSYTEQVKLAEGVPVIAHTTADTAYKLTPEILDEVVTEKTKILVLNSPNNPTGSVYTLEELQALADYLDDKDIMVIADEIYEVLVYDGEHISLASISETMKKNTIVINGVSKSHAMTGWRVGYACGDSEVISAITKLQSQLVSNVSTPAQYAAVRAYDMDHTFLEEYNQLFKKRRDNAYQKMVELPYVTCIKPEGAFYLFPYFKETAEKCGFNTVDDFVKAILSEKHVALVPGSAFGYPDNLRLSYAVDEDTLNEAMDRLKSFIKEKLENTRK</sequence>
<dbReference type="InterPro" id="IPR015421">
    <property type="entry name" value="PyrdxlP-dep_Trfase_major"/>
</dbReference>
<evidence type="ECO:0000313" key="9">
    <source>
        <dbReference type="Proteomes" id="UP000521032"/>
    </source>
</evidence>